<dbReference type="PANTHER" id="PTHR43155">
    <property type="entry name" value="CYCLIC DI-GMP PHOSPHODIESTERASE PA4108-RELATED"/>
    <property type="match status" value="1"/>
</dbReference>
<dbReference type="SMART" id="SM00471">
    <property type="entry name" value="HDc"/>
    <property type="match status" value="1"/>
</dbReference>
<dbReference type="InterPro" id="IPR003607">
    <property type="entry name" value="HD/PDEase_dom"/>
</dbReference>
<dbReference type="InterPro" id="IPR021812">
    <property type="entry name" value="DUF3391"/>
</dbReference>
<name>A0A7S8IZU1_9BACT</name>
<dbReference type="PANTHER" id="PTHR43155:SF2">
    <property type="entry name" value="CYCLIC DI-GMP PHOSPHODIESTERASE PA4108"/>
    <property type="match status" value="1"/>
</dbReference>
<dbReference type="EMBL" id="CP047423">
    <property type="protein sequence ID" value="QPD04335.1"/>
    <property type="molecule type" value="Genomic_DNA"/>
</dbReference>
<organism evidence="2 3">
    <name type="scientific">Candidatus Nitrospira kreftii</name>
    <dbReference type="NCBI Taxonomy" id="2652173"/>
    <lineage>
        <taxon>Bacteria</taxon>
        <taxon>Pseudomonadati</taxon>
        <taxon>Nitrospirota</taxon>
        <taxon>Nitrospiria</taxon>
        <taxon>Nitrospirales</taxon>
        <taxon>Nitrospiraceae</taxon>
        <taxon>Nitrospira</taxon>
    </lineage>
</organism>
<dbReference type="CDD" id="cd00077">
    <property type="entry name" value="HDc"/>
    <property type="match status" value="1"/>
</dbReference>
<evidence type="ECO:0000259" key="1">
    <source>
        <dbReference type="PROSITE" id="PS51832"/>
    </source>
</evidence>
<dbReference type="SUPFAM" id="SSF109604">
    <property type="entry name" value="HD-domain/PDEase-like"/>
    <property type="match status" value="1"/>
</dbReference>
<dbReference type="Proteomes" id="UP000593737">
    <property type="component" value="Chromosome"/>
</dbReference>
<dbReference type="PROSITE" id="PS51832">
    <property type="entry name" value="HD_GYP"/>
    <property type="match status" value="1"/>
</dbReference>
<proteinExistence type="predicted"/>
<evidence type="ECO:0000313" key="2">
    <source>
        <dbReference type="EMBL" id="QPD04335.1"/>
    </source>
</evidence>
<dbReference type="Pfam" id="PF13487">
    <property type="entry name" value="HD_5"/>
    <property type="match status" value="1"/>
</dbReference>
<accession>A0A7S8IZU1</accession>
<feature type="domain" description="HD-GYP" evidence="1">
    <location>
        <begin position="136"/>
        <end position="335"/>
    </location>
</feature>
<dbReference type="Pfam" id="PF11871">
    <property type="entry name" value="DUF3391"/>
    <property type="match status" value="1"/>
</dbReference>
<sequence length="395" mass="43887">MATTHISITDLRIGMYVAALDLPWYRSPFLRHSFLVERPSQINKLVRAGVKIVAIDLDRGISSHRQHDAATAPALSTQVQKTLKPLAQLNEEYAQATRAKQQLTQAVQSVFTTISQTGTVDTQQASEAVQEITIVTRTLTHSSLFIALSQNQSGDSRLSQHALTTCTLSLILGQALQFNPLELQELATAALLHDIGLLEIRPAIRHRAHSMLGLTQAEKCEFETHPNRGVLTLQRQGAFDSSVLHLIANHHAYLDDSGYPKEARGEFTSERTRILMVVDRYDELLTGFGGDTPLTPHQTFQRLYHESQKGKLDQAILSTFIGLIGIYPVHSHVRLNTQESAVVIELNPTQLHQPIITVTHQPDGEEYSDPFIVNLARQTDASRSRAIETIIPPKS</sequence>
<evidence type="ECO:0000313" key="3">
    <source>
        <dbReference type="Proteomes" id="UP000593737"/>
    </source>
</evidence>
<dbReference type="AlphaFoldDB" id="A0A7S8IZU1"/>
<gene>
    <name evidence="2" type="ORF">Nkreftii_002109</name>
</gene>
<dbReference type="InterPro" id="IPR037522">
    <property type="entry name" value="HD_GYP_dom"/>
</dbReference>
<protein>
    <recommendedName>
        <fullName evidence="1">HD-GYP domain-containing protein</fullName>
    </recommendedName>
</protein>
<dbReference type="Gene3D" id="1.10.3210.10">
    <property type="entry name" value="Hypothetical protein af1432"/>
    <property type="match status" value="1"/>
</dbReference>
<reference evidence="2 3" key="1">
    <citation type="journal article" date="2020" name="ISME J.">
        <title>Enrichment and physiological characterization of a novel comammox Nitrospira indicates ammonium inhibition of complete nitrification.</title>
        <authorList>
            <person name="Sakoula D."/>
            <person name="Koch H."/>
            <person name="Frank J."/>
            <person name="Jetten M.S.M."/>
            <person name="van Kessel M.A.H.J."/>
            <person name="Lucker S."/>
        </authorList>
    </citation>
    <scope>NUCLEOTIDE SEQUENCE [LARGE SCALE GENOMIC DNA]</scope>
    <source>
        <strain evidence="2">Comreactor17</strain>
    </source>
</reference>
<dbReference type="KEGG" id="nkf:Nkreftii_002109"/>